<proteinExistence type="predicted"/>
<dbReference type="EMBL" id="BDJK01000011">
    <property type="protein sequence ID" value="GAV22379.1"/>
    <property type="molecule type" value="Genomic_DNA"/>
</dbReference>
<dbReference type="NCBIfam" id="TIGR02858">
    <property type="entry name" value="spore_III_AA"/>
    <property type="match status" value="1"/>
</dbReference>
<dbReference type="RefSeq" id="WP_075858860.1">
    <property type="nucleotide sequence ID" value="NZ_BDJK01000011.1"/>
</dbReference>
<sequence>MREVLEILTPGLRQILEGVQELPLEEIRLRKNRPISLVFSDEEVFLNDRGQYTLDQEEGIGLNEDDFQIIFQLITGSSYYALEEELRQGYITIKGGHRIGFTGQVVLERGEIRHIKNVSSINIRIAREIKGAAEKIVSFLIDKNGEPVNTLILSPPRSGKTTILRDLARIFATGSPELGVKGIPVGIVDERSEIAACFKGVPQLDVGLRADVLDGCPKAQGMIILLRSMAPKLIVTDEIGREEDIGALVEASNAGVSVFATAHAKDYDDLKKRPRFSPFIKMGIFERYVILSRNHGPGTIEAVLDSQGKAVSGRC</sequence>
<dbReference type="AlphaFoldDB" id="A0A1L8CU50"/>
<dbReference type="InterPro" id="IPR003593">
    <property type="entry name" value="AAA+_ATPase"/>
</dbReference>
<dbReference type="SMART" id="SM00382">
    <property type="entry name" value="AAA"/>
    <property type="match status" value="1"/>
</dbReference>
<evidence type="ECO:0000313" key="5">
    <source>
        <dbReference type="Proteomes" id="UP000187485"/>
    </source>
</evidence>
<dbReference type="PANTHER" id="PTHR20953:SF3">
    <property type="entry name" value="P-LOOP CONTAINING NUCLEOSIDE TRIPHOSPHATE HYDROLASES SUPERFAMILY PROTEIN"/>
    <property type="match status" value="1"/>
</dbReference>
<accession>A0A1L8CU50</accession>
<comment type="caution">
    <text evidence="4">The sequence shown here is derived from an EMBL/GenBank/DDBJ whole genome shotgun (WGS) entry which is preliminary data.</text>
</comment>
<dbReference type="InterPro" id="IPR014217">
    <property type="entry name" value="Spore_III_AA"/>
</dbReference>
<keyword evidence="5" id="KW-1185">Reference proteome</keyword>
<dbReference type="STRING" id="870242.cpu_08890"/>
<dbReference type="InterPro" id="IPR045735">
    <property type="entry name" value="Spore_III_AA_AAA+_ATPase"/>
</dbReference>
<dbReference type="OrthoDB" id="9768243at2"/>
<dbReference type="Gene3D" id="3.40.50.300">
    <property type="entry name" value="P-loop containing nucleotide triphosphate hydrolases"/>
    <property type="match status" value="1"/>
</dbReference>
<evidence type="ECO:0000256" key="2">
    <source>
        <dbReference type="ARBA" id="ARBA00022840"/>
    </source>
</evidence>
<dbReference type="PANTHER" id="PTHR20953">
    <property type="entry name" value="KINASE-RELATED"/>
    <property type="match status" value="1"/>
</dbReference>
<protein>
    <submittedName>
        <fullName evidence="4">Stage III sporulation protein AA</fullName>
    </submittedName>
</protein>
<evidence type="ECO:0000313" key="4">
    <source>
        <dbReference type="EMBL" id="GAV22379.1"/>
    </source>
</evidence>
<keyword evidence="2" id="KW-0067">ATP-binding</keyword>
<gene>
    <name evidence="4" type="ORF">cpu_08890</name>
</gene>
<organism evidence="4 5">
    <name type="scientific">Carboxydothermus pertinax</name>
    <dbReference type="NCBI Taxonomy" id="870242"/>
    <lineage>
        <taxon>Bacteria</taxon>
        <taxon>Bacillati</taxon>
        <taxon>Bacillota</taxon>
        <taxon>Clostridia</taxon>
        <taxon>Thermoanaerobacterales</taxon>
        <taxon>Thermoanaerobacteraceae</taxon>
        <taxon>Carboxydothermus</taxon>
    </lineage>
</organism>
<evidence type="ECO:0000256" key="1">
    <source>
        <dbReference type="ARBA" id="ARBA00022741"/>
    </source>
</evidence>
<dbReference type="SUPFAM" id="SSF52540">
    <property type="entry name" value="P-loop containing nucleoside triphosphate hydrolases"/>
    <property type="match status" value="1"/>
</dbReference>
<name>A0A1L8CU50_9THEO</name>
<dbReference type="GO" id="GO:0005524">
    <property type="term" value="F:ATP binding"/>
    <property type="evidence" value="ECO:0007669"/>
    <property type="project" value="UniProtKB-KW"/>
</dbReference>
<evidence type="ECO:0000259" key="3">
    <source>
        <dbReference type="SMART" id="SM00382"/>
    </source>
</evidence>
<reference evidence="5" key="1">
    <citation type="submission" date="2016-12" db="EMBL/GenBank/DDBJ databases">
        <title>Draft Genome Sequences od Carboxydothermus pertinax and islandicus, Hydrogenogenic Carboxydotrophic Bacteria.</title>
        <authorList>
            <person name="Fukuyama Y."/>
            <person name="Ohmae K."/>
            <person name="Yoneda Y."/>
            <person name="Yoshida T."/>
            <person name="Sako Y."/>
        </authorList>
    </citation>
    <scope>NUCLEOTIDE SEQUENCE [LARGE SCALE GENOMIC DNA]</scope>
    <source>
        <strain evidence="5">Ug1</strain>
    </source>
</reference>
<dbReference type="Proteomes" id="UP000187485">
    <property type="component" value="Unassembled WGS sequence"/>
</dbReference>
<feature type="domain" description="AAA+ ATPase" evidence="3">
    <location>
        <begin position="146"/>
        <end position="295"/>
    </location>
</feature>
<dbReference type="InterPro" id="IPR027417">
    <property type="entry name" value="P-loop_NTPase"/>
</dbReference>
<keyword evidence="1" id="KW-0547">Nucleotide-binding</keyword>
<dbReference type="Pfam" id="PF19568">
    <property type="entry name" value="Spore_III_AA"/>
    <property type="match status" value="1"/>
</dbReference>